<dbReference type="Proteomes" id="UP000276133">
    <property type="component" value="Unassembled WGS sequence"/>
</dbReference>
<keyword evidence="2" id="KW-1185">Reference proteome</keyword>
<dbReference type="AlphaFoldDB" id="A0A3M7RL07"/>
<evidence type="ECO:0000313" key="2">
    <source>
        <dbReference type="Proteomes" id="UP000276133"/>
    </source>
</evidence>
<reference evidence="1 2" key="1">
    <citation type="journal article" date="2018" name="Sci. Rep.">
        <title>Genomic signatures of local adaptation to the degree of environmental predictability in rotifers.</title>
        <authorList>
            <person name="Franch-Gras L."/>
            <person name="Hahn C."/>
            <person name="Garcia-Roger E.M."/>
            <person name="Carmona M.J."/>
            <person name="Serra M."/>
            <person name="Gomez A."/>
        </authorList>
    </citation>
    <scope>NUCLEOTIDE SEQUENCE [LARGE SCALE GENOMIC DNA]</scope>
    <source>
        <strain evidence="1">HYR1</strain>
    </source>
</reference>
<evidence type="ECO:0000313" key="1">
    <source>
        <dbReference type="EMBL" id="RNA24246.1"/>
    </source>
</evidence>
<accession>A0A3M7RL07</accession>
<comment type="caution">
    <text evidence="1">The sequence shown here is derived from an EMBL/GenBank/DDBJ whole genome shotgun (WGS) entry which is preliminary data.</text>
</comment>
<protein>
    <submittedName>
        <fullName evidence="1">Uncharacterized protein</fullName>
    </submittedName>
</protein>
<dbReference type="EMBL" id="REGN01003151">
    <property type="protein sequence ID" value="RNA24246.1"/>
    <property type="molecule type" value="Genomic_DNA"/>
</dbReference>
<organism evidence="1 2">
    <name type="scientific">Brachionus plicatilis</name>
    <name type="common">Marine rotifer</name>
    <name type="synonym">Brachionus muelleri</name>
    <dbReference type="NCBI Taxonomy" id="10195"/>
    <lineage>
        <taxon>Eukaryota</taxon>
        <taxon>Metazoa</taxon>
        <taxon>Spiralia</taxon>
        <taxon>Gnathifera</taxon>
        <taxon>Rotifera</taxon>
        <taxon>Eurotatoria</taxon>
        <taxon>Monogononta</taxon>
        <taxon>Pseudotrocha</taxon>
        <taxon>Ploima</taxon>
        <taxon>Brachionidae</taxon>
        <taxon>Brachionus</taxon>
    </lineage>
</organism>
<name>A0A3M7RL07_BRAPC</name>
<proteinExistence type="predicted"/>
<gene>
    <name evidence="1" type="ORF">BpHYR1_040427</name>
</gene>
<sequence length="59" mass="6780">MCGHLLAIRYLKECNEFVNKPKSDGQKKAAKLFVIWEQSSLDDTMCLGGKNGYLWEEKN</sequence>